<reference evidence="4" key="1">
    <citation type="submission" date="2023-07" db="EMBL/GenBank/DDBJ databases">
        <authorList>
            <person name="Stuckert A."/>
        </authorList>
    </citation>
    <scope>NUCLEOTIDE SEQUENCE</scope>
</reference>
<dbReference type="PANTHER" id="PTHR46470:SF3">
    <property type="entry name" value="N-ACYLNEURAMINATE-9-PHOSPHATASE"/>
    <property type="match status" value="1"/>
</dbReference>
<dbReference type="NCBIfam" id="TIGR01509">
    <property type="entry name" value="HAD-SF-IA-v3"/>
    <property type="match status" value="1"/>
</dbReference>
<protein>
    <recommendedName>
        <fullName evidence="6">N-acylneuraminate-9-phosphatase</fullName>
    </recommendedName>
</protein>
<dbReference type="Gene3D" id="3.40.50.1000">
    <property type="entry name" value="HAD superfamily/HAD-like"/>
    <property type="match status" value="1"/>
</dbReference>
<dbReference type="Proteomes" id="UP001176940">
    <property type="component" value="Unassembled WGS sequence"/>
</dbReference>
<dbReference type="NCBIfam" id="TIGR01549">
    <property type="entry name" value="HAD-SF-IA-v1"/>
    <property type="match status" value="1"/>
</dbReference>
<dbReference type="PANTHER" id="PTHR46470">
    <property type="entry name" value="N-ACYLNEURAMINATE-9-PHOSPHATASE"/>
    <property type="match status" value="1"/>
</dbReference>
<dbReference type="EMBL" id="CAUEEQ010036675">
    <property type="protein sequence ID" value="CAJ0953432.1"/>
    <property type="molecule type" value="Genomic_DNA"/>
</dbReference>
<accession>A0ABN9LXE8</accession>
<organism evidence="4 5">
    <name type="scientific">Ranitomeya imitator</name>
    <name type="common">mimic poison frog</name>
    <dbReference type="NCBI Taxonomy" id="111125"/>
    <lineage>
        <taxon>Eukaryota</taxon>
        <taxon>Metazoa</taxon>
        <taxon>Chordata</taxon>
        <taxon>Craniata</taxon>
        <taxon>Vertebrata</taxon>
        <taxon>Euteleostomi</taxon>
        <taxon>Amphibia</taxon>
        <taxon>Batrachia</taxon>
        <taxon>Anura</taxon>
        <taxon>Neobatrachia</taxon>
        <taxon>Hyloidea</taxon>
        <taxon>Dendrobatidae</taxon>
        <taxon>Dendrobatinae</taxon>
        <taxon>Ranitomeya</taxon>
    </lineage>
</organism>
<evidence type="ECO:0008006" key="6">
    <source>
        <dbReference type="Google" id="ProtNLM"/>
    </source>
</evidence>
<dbReference type="InterPro" id="IPR036412">
    <property type="entry name" value="HAD-like_sf"/>
</dbReference>
<dbReference type="CDD" id="cd04305">
    <property type="entry name" value="HAD_Neu5Ac-Pase_like"/>
    <property type="match status" value="1"/>
</dbReference>
<dbReference type="NCBIfam" id="TIGR02253">
    <property type="entry name" value="CTE7"/>
    <property type="match status" value="1"/>
</dbReference>
<keyword evidence="3" id="KW-0460">Magnesium</keyword>
<dbReference type="InterPro" id="IPR011950">
    <property type="entry name" value="HAD-SF_hydro_IA_CTE7"/>
</dbReference>
<dbReference type="InterPro" id="IPR023214">
    <property type="entry name" value="HAD_sf"/>
</dbReference>
<dbReference type="Gene3D" id="1.20.120.710">
    <property type="entry name" value="Haloacid dehalogenase hydrolase-like domain"/>
    <property type="match status" value="1"/>
</dbReference>
<dbReference type="SUPFAM" id="SSF56784">
    <property type="entry name" value="HAD-like"/>
    <property type="match status" value="1"/>
</dbReference>
<comment type="cofactor">
    <cofactor evidence="1">
        <name>Mg(2+)</name>
        <dbReference type="ChEBI" id="CHEBI:18420"/>
    </cofactor>
</comment>
<sequence>MNQGAGLLAPTSDVTAGSWSLLHVKHNDIAIQDTATSRIAIVGKLFSVKVLKFLVDKSQFSEEEAQIICNHFQTKLLHENFDSYKMTMDDLRVSHFETSMEEIRSGDYKDLAKECYNLWKTCRLQLLAMSESTKNMLSELRKSATLVLLTNGQRQVQREKIEACGISPYFDAVVVGGEHVEEKPAPSIFLHCCDLVQVKPEDCVMVGDSLETDILGGLNAGLKATIWLNRNPHGNSNPKPTPHYVIDCVTRLPDVLRNLQ</sequence>
<dbReference type="InterPro" id="IPR006439">
    <property type="entry name" value="HAD-SF_hydro_IA"/>
</dbReference>
<keyword evidence="2" id="KW-0378">Hydrolase</keyword>
<evidence type="ECO:0000313" key="4">
    <source>
        <dbReference type="EMBL" id="CAJ0953432.1"/>
    </source>
</evidence>
<gene>
    <name evidence="4" type="ORF">RIMI_LOCUS14306801</name>
</gene>
<evidence type="ECO:0000313" key="5">
    <source>
        <dbReference type="Proteomes" id="UP001176940"/>
    </source>
</evidence>
<evidence type="ECO:0000256" key="3">
    <source>
        <dbReference type="ARBA" id="ARBA00022842"/>
    </source>
</evidence>
<evidence type="ECO:0000256" key="2">
    <source>
        <dbReference type="ARBA" id="ARBA00022801"/>
    </source>
</evidence>
<comment type="caution">
    <text evidence="4">The sequence shown here is derived from an EMBL/GenBank/DDBJ whole genome shotgun (WGS) entry which is preliminary data.</text>
</comment>
<evidence type="ECO:0000256" key="1">
    <source>
        <dbReference type="ARBA" id="ARBA00001946"/>
    </source>
</evidence>
<proteinExistence type="predicted"/>
<keyword evidence="5" id="KW-1185">Reference proteome</keyword>
<name>A0ABN9LXE8_9NEOB</name>
<dbReference type="Pfam" id="PF00702">
    <property type="entry name" value="Hydrolase"/>
    <property type="match status" value="1"/>
</dbReference>
<dbReference type="InterPro" id="IPR051400">
    <property type="entry name" value="HAD-like_hydrolase"/>
</dbReference>